<dbReference type="InterPro" id="IPR029021">
    <property type="entry name" value="Prot-tyrosine_phosphatase-like"/>
</dbReference>
<dbReference type="EMBL" id="WUAV01000003">
    <property type="protein sequence ID" value="KAF1760021.1"/>
    <property type="molecule type" value="Genomic_DNA"/>
</dbReference>
<name>A0A6A5GZ77_CAERE</name>
<organism evidence="2 3">
    <name type="scientific">Caenorhabditis remanei</name>
    <name type="common">Caenorhabditis vulgaris</name>
    <dbReference type="NCBI Taxonomy" id="31234"/>
    <lineage>
        <taxon>Eukaryota</taxon>
        <taxon>Metazoa</taxon>
        <taxon>Ecdysozoa</taxon>
        <taxon>Nematoda</taxon>
        <taxon>Chromadorea</taxon>
        <taxon>Rhabditida</taxon>
        <taxon>Rhabditina</taxon>
        <taxon>Rhabditomorpha</taxon>
        <taxon>Rhabditoidea</taxon>
        <taxon>Rhabditidae</taxon>
        <taxon>Peloderinae</taxon>
        <taxon>Caenorhabditis</taxon>
    </lineage>
</organism>
<dbReference type="GO" id="GO:0004725">
    <property type="term" value="F:protein tyrosine phosphatase activity"/>
    <property type="evidence" value="ECO:0007669"/>
    <property type="project" value="InterPro"/>
</dbReference>
<dbReference type="Pfam" id="PF00102">
    <property type="entry name" value="Y_phosphatase"/>
    <property type="match status" value="1"/>
</dbReference>
<evidence type="ECO:0000313" key="3">
    <source>
        <dbReference type="Proteomes" id="UP000483820"/>
    </source>
</evidence>
<dbReference type="AlphaFoldDB" id="A0A6A5GZ77"/>
<evidence type="ECO:0000259" key="1">
    <source>
        <dbReference type="PROSITE" id="PS50055"/>
    </source>
</evidence>
<dbReference type="Proteomes" id="UP000483820">
    <property type="component" value="Chromosome III"/>
</dbReference>
<comment type="caution">
    <text evidence="2">The sequence shown here is derived from an EMBL/GenBank/DDBJ whole genome shotgun (WGS) entry which is preliminary data.</text>
</comment>
<accession>A0A6A5GZ77</accession>
<dbReference type="SUPFAM" id="SSF52799">
    <property type="entry name" value="(Phosphotyrosine protein) phosphatases II"/>
    <property type="match status" value="1"/>
</dbReference>
<dbReference type="Gene3D" id="3.90.190.10">
    <property type="entry name" value="Protein tyrosine phosphatase superfamily"/>
    <property type="match status" value="1"/>
</dbReference>
<gene>
    <name evidence="2" type="ORF">GCK72_008267</name>
</gene>
<dbReference type="KEGG" id="crq:GCK72_008267"/>
<dbReference type="CTD" id="9809582"/>
<sequence>MAKPNGFPDPYFNGNVATFEKAYILSSHPMDGSEKEGRESKNSTMVKFFAVVEQRGVGVIGQFSPFINAEEKTGIGCARYFSETVGETMKFSPYEVKNDGTTTLGAFSNPNNHIVYSLIITNESTKKVTNCDVLMFNWPTGSAPSDETAALEMLDYFAIHEVECFTAV</sequence>
<reference evidence="2 3" key="1">
    <citation type="submission" date="2019-12" db="EMBL/GenBank/DDBJ databases">
        <title>Chromosome-level assembly of the Caenorhabditis remanei genome.</title>
        <authorList>
            <person name="Teterina A.A."/>
            <person name="Willis J.H."/>
            <person name="Phillips P.C."/>
        </authorList>
    </citation>
    <scope>NUCLEOTIDE SEQUENCE [LARGE SCALE GENOMIC DNA]</scope>
    <source>
        <strain evidence="2 3">PX506</strain>
        <tissue evidence="2">Whole organism</tissue>
    </source>
</reference>
<dbReference type="PROSITE" id="PS50055">
    <property type="entry name" value="TYR_PHOSPHATASE_PTP"/>
    <property type="match status" value="1"/>
</dbReference>
<protein>
    <recommendedName>
        <fullName evidence="1">Tyrosine-protein phosphatase domain-containing protein</fullName>
    </recommendedName>
</protein>
<dbReference type="RefSeq" id="XP_003104919.2">
    <property type="nucleotide sequence ID" value="XM_003104871.2"/>
</dbReference>
<feature type="domain" description="Tyrosine-protein phosphatase" evidence="1">
    <location>
        <begin position="1"/>
        <end position="154"/>
    </location>
</feature>
<evidence type="ECO:0000313" key="2">
    <source>
        <dbReference type="EMBL" id="KAF1760021.1"/>
    </source>
</evidence>
<proteinExistence type="predicted"/>
<dbReference type="InterPro" id="IPR000242">
    <property type="entry name" value="PTP_cat"/>
</dbReference>
<dbReference type="GeneID" id="9809582"/>